<evidence type="ECO:0000259" key="1">
    <source>
        <dbReference type="Pfam" id="PF08241"/>
    </source>
</evidence>
<gene>
    <name evidence="2" type="ORF">LCGC14_1436070</name>
</gene>
<dbReference type="InterPro" id="IPR029063">
    <property type="entry name" value="SAM-dependent_MTases_sf"/>
</dbReference>
<feature type="domain" description="Methyltransferase type 11" evidence="1">
    <location>
        <begin position="406"/>
        <end position="484"/>
    </location>
</feature>
<dbReference type="SUPFAM" id="SSF53335">
    <property type="entry name" value="S-adenosyl-L-methionine-dependent methyltransferases"/>
    <property type="match status" value="1"/>
</dbReference>
<sequence length="519" mass="58907">MLRILWSSNTPFAPTGYGTQTATAARRLTKMGHEVAIFAFYGLQGTKIDWQGIPIYPNNPKDWGQTDSPMFYEDIQADVFITLVDAWVMKNLDVRMNWVPWMPVDHDPIPQFVVNTLKEAAGLVRPIAMSRFGQQQLKNNGIESYYIPHSIDTTQFLPDPELRQVNRDKFTWKDKFVVGTVGTNHSERKNWVTSMRAMQKFSKNHPGEIIYYCHTDPVDDRGVNLAALRKELDIESVAYFPPRVMLTSGVSVETMCHVYNTMDVFLLPSKGEGFGIPIMEAQSCGIPVIITKCTGQEELMGGGWFIEKLTPTWTGQASWQFECTMEEVLERLEQAYQAKKDGSIEKLQKQARKKALEYDDNLVYGELWPEVLRDIEKRIHAPKNLEGVQQGRLGLIPRTCIPRKVLDIGCGVTQPYRTALEHLGEYVGIDTKNGPGVVRMDAHKMTYKDNEFGFVWCSEMLEHAKNPAKVVAEAKRVGKHGVIIFSTPANQFFKMDPEHKVVKDVEYTTLASGDGLICW</sequence>
<comment type="caution">
    <text evidence="2">The sequence shown here is derived from an EMBL/GenBank/DDBJ whole genome shotgun (WGS) entry which is preliminary data.</text>
</comment>
<dbReference type="PANTHER" id="PTHR46656">
    <property type="entry name" value="PUTATIVE-RELATED"/>
    <property type="match status" value="1"/>
</dbReference>
<protein>
    <recommendedName>
        <fullName evidence="1">Methyltransferase type 11 domain-containing protein</fullName>
    </recommendedName>
</protein>
<reference evidence="2" key="1">
    <citation type="journal article" date="2015" name="Nature">
        <title>Complex archaea that bridge the gap between prokaryotes and eukaryotes.</title>
        <authorList>
            <person name="Spang A."/>
            <person name="Saw J.H."/>
            <person name="Jorgensen S.L."/>
            <person name="Zaremba-Niedzwiedzka K."/>
            <person name="Martijn J."/>
            <person name="Lind A.E."/>
            <person name="van Eijk R."/>
            <person name="Schleper C."/>
            <person name="Guy L."/>
            <person name="Ettema T.J."/>
        </authorList>
    </citation>
    <scope>NUCLEOTIDE SEQUENCE</scope>
</reference>
<dbReference type="Gene3D" id="3.40.50.2000">
    <property type="entry name" value="Glycogen Phosphorylase B"/>
    <property type="match status" value="1"/>
</dbReference>
<proteinExistence type="predicted"/>
<organism evidence="2">
    <name type="scientific">marine sediment metagenome</name>
    <dbReference type="NCBI Taxonomy" id="412755"/>
    <lineage>
        <taxon>unclassified sequences</taxon>
        <taxon>metagenomes</taxon>
        <taxon>ecological metagenomes</taxon>
    </lineage>
</organism>
<dbReference type="Gene3D" id="3.40.50.150">
    <property type="entry name" value="Vaccinia Virus protein VP39"/>
    <property type="match status" value="1"/>
</dbReference>
<dbReference type="Pfam" id="PF13692">
    <property type="entry name" value="Glyco_trans_1_4"/>
    <property type="match status" value="1"/>
</dbReference>
<dbReference type="CDD" id="cd02440">
    <property type="entry name" value="AdoMet_MTases"/>
    <property type="match status" value="1"/>
</dbReference>
<dbReference type="AlphaFoldDB" id="A0A0F9MP09"/>
<dbReference type="PANTHER" id="PTHR46656:SF3">
    <property type="entry name" value="PUTATIVE-RELATED"/>
    <property type="match status" value="1"/>
</dbReference>
<dbReference type="GO" id="GO:0008757">
    <property type="term" value="F:S-adenosylmethionine-dependent methyltransferase activity"/>
    <property type="evidence" value="ECO:0007669"/>
    <property type="project" value="InterPro"/>
</dbReference>
<dbReference type="InterPro" id="IPR013216">
    <property type="entry name" value="Methyltransf_11"/>
</dbReference>
<accession>A0A0F9MP09</accession>
<dbReference type="SUPFAM" id="SSF53756">
    <property type="entry name" value="UDP-Glycosyltransferase/glycogen phosphorylase"/>
    <property type="match status" value="1"/>
</dbReference>
<evidence type="ECO:0000313" key="2">
    <source>
        <dbReference type="EMBL" id="KKM70902.1"/>
    </source>
</evidence>
<dbReference type="EMBL" id="LAZR01009731">
    <property type="protein sequence ID" value="KKM70902.1"/>
    <property type="molecule type" value="Genomic_DNA"/>
</dbReference>
<name>A0A0F9MP09_9ZZZZ</name>
<dbReference type="CDD" id="cd03801">
    <property type="entry name" value="GT4_PimA-like"/>
    <property type="match status" value="1"/>
</dbReference>
<dbReference type="Pfam" id="PF08241">
    <property type="entry name" value="Methyltransf_11"/>
    <property type="match status" value="1"/>
</dbReference>